<dbReference type="SUPFAM" id="SSF49503">
    <property type="entry name" value="Cupredoxins"/>
    <property type="match status" value="2"/>
</dbReference>
<dbReference type="PANTHER" id="PTHR11709">
    <property type="entry name" value="MULTI-COPPER OXIDASE"/>
    <property type="match status" value="1"/>
</dbReference>
<evidence type="ECO:0000256" key="9">
    <source>
        <dbReference type="ARBA" id="ARBA00022989"/>
    </source>
</evidence>
<comment type="similarity">
    <text evidence="3">Belongs to the multicopper oxidase family.</text>
</comment>
<dbReference type="GO" id="GO:0006811">
    <property type="term" value="P:monoatomic ion transport"/>
    <property type="evidence" value="ECO:0007669"/>
    <property type="project" value="UniProtKB-KW"/>
</dbReference>
<keyword evidence="11" id="KW-0406">Ion transport</keyword>
<dbReference type="InterPro" id="IPR002355">
    <property type="entry name" value="Cu_oxidase_Cu_BS"/>
</dbReference>
<reference evidence="19" key="1">
    <citation type="submission" date="2024-05" db="EMBL/GenBank/DDBJ databases">
        <authorList>
            <person name="Kim S."/>
            <person name="Heo J."/>
            <person name="Choi H."/>
            <person name="Choi Y."/>
            <person name="Kwon S.-W."/>
            <person name="Kim Y."/>
        </authorList>
    </citation>
    <scope>NUCLEOTIDE SEQUENCE</scope>
    <source>
        <strain evidence="19">KACC 23699</strain>
    </source>
</reference>
<keyword evidence="13" id="KW-1015">Disulfide bond</keyword>
<evidence type="ECO:0000256" key="10">
    <source>
        <dbReference type="ARBA" id="ARBA00023002"/>
    </source>
</evidence>
<evidence type="ECO:0000256" key="12">
    <source>
        <dbReference type="ARBA" id="ARBA00023136"/>
    </source>
</evidence>
<name>A0AAU7JXV6_9MICO</name>
<dbReference type="FunFam" id="2.60.40.420:FF:000002">
    <property type="entry name" value="Hephaestin like 1"/>
    <property type="match status" value="1"/>
</dbReference>
<evidence type="ECO:0000256" key="16">
    <source>
        <dbReference type="SAM" id="SignalP"/>
    </source>
</evidence>
<evidence type="ECO:0000313" key="19">
    <source>
        <dbReference type="EMBL" id="XBO45283.1"/>
    </source>
</evidence>
<keyword evidence="4" id="KW-0813">Transport</keyword>
<feature type="signal peptide" evidence="16">
    <location>
        <begin position="1"/>
        <end position="19"/>
    </location>
</feature>
<feature type="region of interest" description="Disordered" evidence="15">
    <location>
        <begin position="173"/>
        <end position="202"/>
    </location>
</feature>
<evidence type="ECO:0000256" key="1">
    <source>
        <dbReference type="ARBA" id="ARBA00001935"/>
    </source>
</evidence>
<keyword evidence="10" id="KW-0560">Oxidoreductase</keyword>
<dbReference type="GO" id="GO:0005507">
    <property type="term" value="F:copper ion binding"/>
    <property type="evidence" value="ECO:0007669"/>
    <property type="project" value="InterPro"/>
</dbReference>
<dbReference type="PROSITE" id="PS51257">
    <property type="entry name" value="PROKAR_LIPOPROTEIN"/>
    <property type="match status" value="1"/>
</dbReference>
<evidence type="ECO:0000256" key="5">
    <source>
        <dbReference type="ARBA" id="ARBA00022692"/>
    </source>
</evidence>
<dbReference type="PROSITE" id="PS00080">
    <property type="entry name" value="MULTICOPPER_OXIDASE2"/>
    <property type="match status" value="1"/>
</dbReference>
<dbReference type="Pfam" id="PF07731">
    <property type="entry name" value="Cu-oxidase_2"/>
    <property type="match status" value="1"/>
</dbReference>
<dbReference type="PROSITE" id="PS00079">
    <property type="entry name" value="MULTICOPPER_OXIDASE1"/>
    <property type="match status" value="1"/>
</dbReference>
<dbReference type="PANTHER" id="PTHR11709:SF486">
    <property type="entry name" value="MULTICOPPER OXIDASE"/>
    <property type="match status" value="1"/>
</dbReference>
<protein>
    <submittedName>
        <fullName evidence="19">Multicopper oxidase domain-containing protein</fullName>
    </submittedName>
</protein>
<dbReference type="EMBL" id="CP157483">
    <property type="protein sequence ID" value="XBO45283.1"/>
    <property type="molecule type" value="Genomic_DNA"/>
</dbReference>
<feature type="domain" description="Plastocyanin-like" evidence="18">
    <location>
        <begin position="129"/>
        <end position="239"/>
    </location>
</feature>
<keyword evidence="5" id="KW-0812">Transmembrane</keyword>
<evidence type="ECO:0000256" key="2">
    <source>
        <dbReference type="ARBA" id="ARBA00004167"/>
    </source>
</evidence>
<evidence type="ECO:0000256" key="14">
    <source>
        <dbReference type="ARBA" id="ARBA00023180"/>
    </source>
</evidence>
<gene>
    <name evidence="19" type="ORF">ABEG17_08115</name>
</gene>
<dbReference type="RefSeq" id="WP_406832775.1">
    <property type="nucleotide sequence ID" value="NZ_CP157483.1"/>
</dbReference>
<dbReference type="Gene3D" id="2.60.40.420">
    <property type="entry name" value="Cupredoxins - blue copper proteins"/>
    <property type="match status" value="1"/>
</dbReference>
<evidence type="ECO:0000256" key="4">
    <source>
        <dbReference type="ARBA" id="ARBA00022448"/>
    </source>
</evidence>
<dbReference type="GO" id="GO:0016491">
    <property type="term" value="F:oxidoreductase activity"/>
    <property type="evidence" value="ECO:0007669"/>
    <property type="project" value="UniProtKB-KW"/>
</dbReference>
<evidence type="ECO:0000256" key="7">
    <source>
        <dbReference type="ARBA" id="ARBA00022729"/>
    </source>
</evidence>
<keyword evidence="8" id="KW-0677">Repeat</keyword>
<dbReference type="InterPro" id="IPR033138">
    <property type="entry name" value="Cu_oxidase_CS"/>
</dbReference>
<dbReference type="GO" id="GO:0016020">
    <property type="term" value="C:membrane"/>
    <property type="evidence" value="ECO:0007669"/>
    <property type="project" value="UniProtKB-SubCell"/>
</dbReference>
<evidence type="ECO:0000259" key="17">
    <source>
        <dbReference type="Pfam" id="PF07731"/>
    </source>
</evidence>
<dbReference type="InterPro" id="IPR011706">
    <property type="entry name" value="Cu-oxidase_C"/>
</dbReference>
<sequence>MRTRTFASALTALLLCACAAPVQSGHAGHAGHALPQAATAAAQSGQLRTYYIAADEVLWDYAPHGRNDITGQPFTDEAKVFVAKGPTRIGHVYRKSLYRGYTDATFATRIRPPTRCAPDVKPCDDSLGMMGPVIRAVVGDTIKVVFRNNTTFPASVHPHGVFYTKSSEGAPYADGTHGADKADDAVPPGGTHTYSWKVPERAGPGPMDGSSVMWMYHSHTDEVADTNAGLVGPMVITARGKADPRTATPRDVDREVFSYFTVENENASLHLPRNLAELAEAPHEVAPDDQEGFEESNLMHSVNGYVYGNGPVPVMKVGQRVRWYTYTLGTEVDLHTPHWHGNTVTTNGMRSDMIQLLPGMMMVSDMVPDDPGTWLFHCHVNDHIAAGMLARYKVIA</sequence>
<keyword evidence="7 16" id="KW-0732">Signal</keyword>
<evidence type="ECO:0000256" key="6">
    <source>
        <dbReference type="ARBA" id="ARBA00022723"/>
    </source>
</evidence>
<keyword evidence="12" id="KW-0472">Membrane</keyword>
<keyword evidence="14" id="KW-0325">Glycoprotein</keyword>
<dbReference type="InterPro" id="IPR045087">
    <property type="entry name" value="Cu-oxidase_fam"/>
</dbReference>
<evidence type="ECO:0000256" key="3">
    <source>
        <dbReference type="ARBA" id="ARBA00010609"/>
    </source>
</evidence>
<evidence type="ECO:0000256" key="15">
    <source>
        <dbReference type="SAM" id="MobiDB-lite"/>
    </source>
</evidence>
<dbReference type="InterPro" id="IPR008972">
    <property type="entry name" value="Cupredoxin"/>
</dbReference>
<feature type="chain" id="PRO_5043425597" evidence="16">
    <location>
        <begin position="20"/>
        <end position="396"/>
    </location>
</feature>
<keyword evidence="9" id="KW-1133">Transmembrane helix</keyword>
<dbReference type="Pfam" id="PF07732">
    <property type="entry name" value="Cu-oxidase_3"/>
    <property type="match status" value="1"/>
</dbReference>
<evidence type="ECO:0000256" key="11">
    <source>
        <dbReference type="ARBA" id="ARBA00023065"/>
    </source>
</evidence>
<evidence type="ECO:0000259" key="18">
    <source>
        <dbReference type="Pfam" id="PF07732"/>
    </source>
</evidence>
<comment type="cofactor">
    <cofactor evidence="1">
        <name>Cu cation</name>
        <dbReference type="ChEBI" id="CHEBI:23378"/>
    </cofactor>
</comment>
<organism evidence="19">
    <name type="scientific">Pedococcus sp. KACC 23699</name>
    <dbReference type="NCBI Taxonomy" id="3149228"/>
    <lineage>
        <taxon>Bacteria</taxon>
        <taxon>Bacillati</taxon>
        <taxon>Actinomycetota</taxon>
        <taxon>Actinomycetes</taxon>
        <taxon>Micrococcales</taxon>
        <taxon>Intrasporangiaceae</taxon>
        <taxon>Pedococcus</taxon>
    </lineage>
</organism>
<accession>A0AAU7JXV6</accession>
<comment type="subcellular location">
    <subcellularLocation>
        <location evidence="2">Membrane</location>
        <topology evidence="2">Single-pass membrane protein</topology>
    </subcellularLocation>
</comment>
<evidence type="ECO:0000256" key="8">
    <source>
        <dbReference type="ARBA" id="ARBA00022737"/>
    </source>
</evidence>
<dbReference type="InterPro" id="IPR011707">
    <property type="entry name" value="Cu-oxidase-like_N"/>
</dbReference>
<keyword evidence="6" id="KW-0479">Metal-binding</keyword>
<dbReference type="AlphaFoldDB" id="A0AAU7JXV6"/>
<evidence type="ECO:0000256" key="13">
    <source>
        <dbReference type="ARBA" id="ARBA00023157"/>
    </source>
</evidence>
<proteinExistence type="inferred from homology"/>
<feature type="domain" description="Plastocyanin-like" evidence="17">
    <location>
        <begin position="300"/>
        <end position="394"/>
    </location>
</feature>